<dbReference type="AlphaFoldDB" id="A0A8J3HRN0"/>
<dbReference type="NCBIfam" id="NF006155">
    <property type="entry name" value="PRK08298.1"/>
    <property type="match status" value="1"/>
</dbReference>
<name>A0A8J3HRN0_9CHLR</name>
<sequence>MKLDQRLIDAAIHLMNTRFPQDEDAGAAAMYTETGEILTSVSPDIPNGAAALCHETGAICEAYKREQKVTASVCVYRAANSSDVLILAPCGICQERLYMWGPSVEVAVADPQDARKWIAKRLDEVQPHYWARVFAEQDGKSW</sequence>
<dbReference type="GO" id="GO:0003824">
    <property type="term" value="F:catalytic activity"/>
    <property type="evidence" value="ECO:0007669"/>
    <property type="project" value="InterPro"/>
</dbReference>
<accession>A0A8J3HRN0</accession>
<protein>
    <submittedName>
        <fullName evidence="1">Cytidine deaminase</fullName>
    </submittedName>
</protein>
<dbReference type="EMBL" id="BNJF01000001">
    <property type="protein sequence ID" value="GHO42359.1"/>
    <property type="molecule type" value="Genomic_DNA"/>
</dbReference>
<dbReference type="Gene3D" id="3.40.140.10">
    <property type="entry name" value="Cytidine Deaminase, domain 2"/>
    <property type="match status" value="1"/>
</dbReference>
<comment type="caution">
    <text evidence="1">The sequence shown here is derived from an EMBL/GenBank/DDBJ whole genome shotgun (WGS) entry which is preliminary data.</text>
</comment>
<dbReference type="SUPFAM" id="SSF53927">
    <property type="entry name" value="Cytidine deaminase-like"/>
    <property type="match status" value="1"/>
</dbReference>
<dbReference type="CDD" id="cd01283">
    <property type="entry name" value="cytidine_deaminase"/>
    <property type="match status" value="1"/>
</dbReference>
<organism evidence="1 2">
    <name type="scientific">Ktedonospora formicarum</name>
    <dbReference type="NCBI Taxonomy" id="2778364"/>
    <lineage>
        <taxon>Bacteria</taxon>
        <taxon>Bacillati</taxon>
        <taxon>Chloroflexota</taxon>
        <taxon>Ktedonobacteria</taxon>
        <taxon>Ktedonobacterales</taxon>
        <taxon>Ktedonobacteraceae</taxon>
        <taxon>Ktedonospora</taxon>
    </lineage>
</organism>
<proteinExistence type="predicted"/>
<keyword evidence="2" id="KW-1185">Reference proteome</keyword>
<reference evidence="1" key="1">
    <citation type="submission" date="2020-10" db="EMBL/GenBank/DDBJ databases">
        <title>Taxonomic study of unclassified bacteria belonging to the class Ktedonobacteria.</title>
        <authorList>
            <person name="Yabe S."/>
            <person name="Wang C.M."/>
            <person name="Zheng Y."/>
            <person name="Sakai Y."/>
            <person name="Cavaletti L."/>
            <person name="Monciardini P."/>
            <person name="Donadio S."/>
        </authorList>
    </citation>
    <scope>NUCLEOTIDE SEQUENCE</scope>
    <source>
        <strain evidence="1">SOSP1-1</strain>
    </source>
</reference>
<evidence type="ECO:0000313" key="1">
    <source>
        <dbReference type="EMBL" id="GHO42359.1"/>
    </source>
</evidence>
<evidence type="ECO:0000313" key="2">
    <source>
        <dbReference type="Proteomes" id="UP000612362"/>
    </source>
</evidence>
<gene>
    <name evidence="1" type="ORF">KSX_05220</name>
</gene>
<dbReference type="RefSeq" id="WP_220191906.1">
    <property type="nucleotide sequence ID" value="NZ_BNJF01000001.1"/>
</dbReference>
<dbReference type="Proteomes" id="UP000612362">
    <property type="component" value="Unassembled WGS sequence"/>
</dbReference>
<dbReference type="InterPro" id="IPR016193">
    <property type="entry name" value="Cytidine_deaminase-like"/>
</dbReference>